<evidence type="ECO:0000313" key="3">
    <source>
        <dbReference type="Proteomes" id="UP000076476"/>
    </source>
</evidence>
<sequence length="95" mass="11245">MRASFTACLVISLPPLSAYNFNYLKNFLYFQNKLYHAQTEPVKFYCVERFFIVFFEAVSAANSALKAKFKYYNRRGREFLDSTVGKDFRIERNVL</sequence>
<accession>A0A165XUR3</accession>
<protein>
    <recommendedName>
        <fullName evidence="4">Secreted protein</fullName>
    </recommendedName>
</protein>
<gene>
    <name evidence="2" type="ORF">AZI98_08730</name>
</gene>
<reference evidence="2 3" key="1">
    <citation type="submission" date="2016-04" db="EMBL/GenBank/DDBJ databases">
        <title>Draft genome sequence of Aeribacillus pallidus 8m3 from petroleum reservoir.</title>
        <authorList>
            <person name="Poltaraus A.B."/>
            <person name="Nazina T.N."/>
            <person name="Tourova T.P."/>
            <person name="Malakho S.M."/>
            <person name="Korshunova A.V."/>
            <person name="Sokolova D.S."/>
        </authorList>
    </citation>
    <scope>NUCLEOTIDE SEQUENCE [LARGE SCALE GENOMIC DNA]</scope>
    <source>
        <strain evidence="2 3">8m3</strain>
    </source>
</reference>
<evidence type="ECO:0000313" key="2">
    <source>
        <dbReference type="EMBL" id="KZN96430.1"/>
    </source>
</evidence>
<feature type="signal peptide" evidence="1">
    <location>
        <begin position="1"/>
        <end position="18"/>
    </location>
</feature>
<proteinExistence type="predicted"/>
<name>A0A165XUR3_9BACI</name>
<dbReference type="AlphaFoldDB" id="A0A165XUR3"/>
<keyword evidence="1" id="KW-0732">Signal</keyword>
<evidence type="ECO:0008006" key="4">
    <source>
        <dbReference type="Google" id="ProtNLM"/>
    </source>
</evidence>
<dbReference type="EMBL" id="LWBR01000023">
    <property type="protein sequence ID" value="KZN96430.1"/>
    <property type="molecule type" value="Genomic_DNA"/>
</dbReference>
<feature type="chain" id="PRO_5038641177" description="Secreted protein" evidence="1">
    <location>
        <begin position="19"/>
        <end position="95"/>
    </location>
</feature>
<comment type="caution">
    <text evidence="2">The sequence shown here is derived from an EMBL/GenBank/DDBJ whole genome shotgun (WGS) entry which is preliminary data.</text>
</comment>
<evidence type="ECO:0000256" key="1">
    <source>
        <dbReference type="SAM" id="SignalP"/>
    </source>
</evidence>
<organism evidence="2 3">
    <name type="scientific">Aeribacillus pallidus</name>
    <dbReference type="NCBI Taxonomy" id="33936"/>
    <lineage>
        <taxon>Bacteria</taxon>
        <taxon>Bacillati</taxon>
        <taxon>Bacillota</taxon>
        <taxon>Bacilli</taxon>
        <taxon>Bacillales</taxon>
        <taxon>Bacillaceae</taxon>
        <taxon>Aeribacillus</taxon>
    </lineage>
</organism>
<dbReference type="Proteomes" id="UP000076476">
    <property type="component" value="Unassembled WGS sequence"/>
</dbReference>
<keyword evidence="3" id="KW-1185">Reference proteome</keyword>